<dbReference type="EMBL" id="SMFX01000001">
    <property type="protein sequence ID" value="TCK17647.1"/>
    <property type="molecule type" value="Genomic_DNA"/>
</dbReference>
<comment type="caution">
    <text evidence="1">The sequence shown here is derived from an EMBL/GenBank/DDBJ whole genome shotgun (WGS) entry which is preliminary data.</text>
</comment>
<reference evidence="1 2" key="1">
    <citation type="submission" date="2019-03" db="EMBL/GenBank/DDBJ databases">
        <title>Genomic Encyclopedia of Type Strains, Phase IV (KMG-IV): sequencing the most valuable type-strain genomes for metagenomic binning, comparative biology and taxonomic classification.</title>
        <authorList>
            <person name="Goeker M."/>
        </authorList>
    </citation>
    <scope>NUCLEOTIDE SEQUENCE [LARGE SCALE GENOMIC DNA]</scope>
    <source>
        <strain evidence="1 2">DSM 19610</strain>
    </source>
</reference>
<name>A0A4R1H765_9GAMM</name>
<organism evidence="1 2">
    <name type="scientific">Thiogranum longum</name>
    <dbReference type="NCBI Taxonomy" id="1537524"/>
    <lineage>
        <taxon>Bacteria</taxon>
        <taxon>Pseudomonadati</taxon>
        <taxon>Pseudomonadota</taxon>
        <taxon>Gammaproteobacteria</taxon>
        <taxon>Chromatiales</taxon>
        <taxon>Ectothiorhodospiraceae</taxon>
        <taxon>Thiogranum</taxon>
    </lineage>
</organism>
<accession>A0A4R1H765</accession>
<protein>
    <submittedName>
        <fullName evidence="1">Uncharacterized protein</fullName>
    </submittedName>
</protein>
<dbReference type="AlphaFoldDB" id="A0A4R1H765"/>
<proteinExistence type="predicted"/>
<evidence type="ECO:0000313" key="2">
    <source>
        <dbReference type="Proteomes" id="UP000295707"/>
    </source>
</evidence>
<gene>
    <name evidence="1" type="ORF">DFR30_0882</name>
</gene>
<dbReference type="Proteomes" id="UP000295707">
    <property type="component" value="Unassembled WGS sequence"/>
</dbReference>
<keyword evidence="2" id="KW-1185">Reference proteome</keyword>
<evidence type="ECO:0000313" key="1">
    <source>
        <dbReference type="EMBL" id="TCK17647.1"/>
    </source>
</evidence>
<sequence length="85" mass="9925">MAIVFNENSIKLYKIDSFQSLQEKFKIKLVDINGEEEPVLLEGHLVLGRLALNNISEPDEILWFIRSEDLLKYRKAAIDEINKHQ</sequence>